<accession>A0A419A7M0</accession>
<dbReference type="Proteomes" id="UP000283587">
    <property type="component" value="Unassembled WGS sequence"/>
</dbReference>
<evidence type="ECO:0008006" key="5">
    <source>
        <dbReference type="Google" id="ProtNLM"/>
    </source>
</evidence>
<evidence type="ECO:0000313" key="4">
    <source>
        <dbReference type="Proteomes" id="UP000283587"/>
    </source>
</evidence>
<evidence type="ECO:0000256" key="1">
    <source>
        <dbReference type="SAM" id="Coils"/>
    </source>
</evidence>
<comment type="caution">
    <text evidence="3">The sequence shown here is derived from an EMBL/GenBank/DDBJ whole genome shotgun (WGS) entry which is preliminary data.</text>
</comment>
<feature type="compositionally biased region" description="Basic and acidic residues" evidence="2">
    <location>
        <begin position="37"/>
        <end position="47"/>
    </location>
</feature>
<keyword evidence="4" id="KW-1185">Reference proteome</keyword>
<evidence type="ECO:0000313" key="3">
    <source>
        <dbReference type="EMBL" id="RJL16663.1"/>
    </source>
</evidence>
<dbReference type="EMBL" id="QZEW01000030">
    <property type="protein sequence ID" value="RJL16663.1"/>
    <property type="molecule type" value="Genomic_DNA"/>
</dbReference>
<dbReference type="OrthoDB" id="7864548at2"/>
<dbReference type="AlphaFoldDB" id="A0A419A7M0"/>
<sequence>MARKILMLLLPLLALVGGAMGGDMLRPKPDPTPAEAAEGHDAPDHDTAAASGHDTATTPQNPAWMSFANQFFVPVMRDGDMKSLMILTLTIETSEEALESLRKREHRLRDALLRQLMIQANTGAFDGNFTSEPYLRGLRETLLEAARAAGGEEITAVLIEDIARQ</sequence>
<keyword evidence="1" id="KW-0175">Coiled coil</keyword>
<organism evidence="3 4">
    <name type="scientific">Paracoccus siganidrum</name>
    <dbReference type="NCBI Taxonomy" id="1276757"/>
    <lineage>
        <taxon>Bacteria</taxon>
        <taxon>Pseudomonadati</taxon>
        <taxon>Pseudomonadota</taxon>
        <taxon>Alphaproteobacteria</taxon>
        <taxon>Rhodobacterales</taxon>
        <taxon>Paracoccaceae</taxon>
        <taxon>Paracoccus</taxon>
    </lineage>
</organism>
<feature type="coiled-coil region" evidence="1">
    <location>
        <begin position="84"/>
        <end position="111"/>
    </location>
</feature>
<dbReference type="RefSeq" id="WP_119897796.1">
    <property type="nucleotide sequence ID" value="NZ_QNRC01000005.1"/>
</dbReference>
<evidence type="ECO:0000256" key="2">
    <source>
        <dbReference type="SAM" id="MobiDB-lite"/>
    </source>
</evidence>
<reference evidence="4" key="1">
    <citation type="submission" date="2018-09" db="EMBL/GenBank/DDBJ databases">
        <title>Paracoccus onubensis nov. sp. a moderate halophilic bacterium isolated from Gruta de las Maravillas (Aracena, Spain).</title>
        <authorList>
            <person name="Jurado V."/>
            <person name="Gutierrez-Patricio S."/>
            <person name="Gonzalez-Pimentel J.L."/>
            <person name="Miller A.Z."/>
            <person name="Laiz L."/>
            <person name="Saiz-Jimenez C."/>
        </authorList>
    </citation>
    <scope>NUCLEOTIDE SEQUENCE [LARGE SCALE GENOMIC DNA]</scope>
    <source>
        <strain evidence="4">DSM 26381</strain>
    </source>
</reference>
<proteinExistence type="predicted"/>
<feature type="region of interest" description="Disordered" evidence="2">
    <location>
        <begin position="24"/>
        <end position="61"/>
    </location>
</feature>
<gene>
    <name evidence="3" type="ORF">D3P05_08765</name>
</gene>
<name>A0A419A7M0_9RHOB</name>
<protein>
    <recommendedName>
        <fullName evidence="5">Flagellar basal body-associated protein FliL</fullName>
    </recommendedName>
</protein>